<name>A0A1J5T625_9ZZZZ</name>
<dbReference type="InterPro" id="IPR036136">
    <property type="entry name" value="Nit/Sulf_reduc_fer-like_dom_sf"/>
</dbReference>
<evidence type="ECO:0000256" key="6">
    <source>
        <dbReference type="ARBA" id="ARBA00023014"/>
    </source>
</evidence>
<evidence type="ECO:0000256" key="5">
    <source>
        <dbReference type="ARBA" id="ARBA00023004"/>
    </source>
</evidence>
<evidence type="ECO:0000259" key="8">
    <source>
        <dbReference type="Pfam" id="PF03460"/>
    </source>
</evidence>
<dbReference type="Pfam" id="PF01077">
    <property type="entry name" value="NIR_SIR"/>
    <property type="match status" value="1"/>
</dbReference>
<evidence type="ECO:0000256" key="2">
    <source>
        <dbReference type="ARBA" id="ARBA00022617"/>
    </source>
</evidence>
<dbReference type="Gene3D" id="3.30.413.10">
    <property type="entry name" value="Sulfite Reductase Hemoprotein, domain 1"/>
    <property type="match status" value="2"/>
</dbReference>
<dbReference type="GO" id="GO:0020037">
    <property type="term" value="F:heme binding"/>
    <property type="evidence" value="ECO:0007669"/>
    <property type="project" value="InterPro"/>
</dbReference>
<dbReference type="AlphaFoldDB" id="A0A1J5T625"/>
<keyword evidence="2" id="KW-0349">Heme</keyword>
<dbReference type="SUPFAM" id="SSF56014">
    <property type="entry name" value="Nitrite and sulphite reductase 4Fe-4S domain-like"/>
    <property type="match status" value="2"/>
</dbReference>
<keyword evidence="3" id="KW-0479">Metal-binding</keyword>
<dbReference type="SUPFAM" id="SSF55124">
    <property type="entry name" value="Nitrite/Sulfite reductase N-terminal domain-like"/>
    <property type="match status" value="2"/>
</dbReference>
<reference evidence="9" key="1">
    <citation type="submission" date="2016-10" db="EMBL/GenBank/DDBJ databases">
        <title>Sequence of Gallionella enrichment culture.</title>
        <authorList>
            <person name="Poehlein A."/>
            <person name="Muehling M."/>
            <person name="Daniel R."/>
        </authorList>
    </citation>
    <scope>NUCLEOTIDE SEQUENCE</scope>
</reference>
<gene>
    <name evidence="9" type="primary">sir_1</name>
    <name evidence="9" type="ORF">GALL_38940</name>
</gene>
<keyword evidence="6" id="KW-0411">Iron-sulfur</keyword>
<dbReference type="InterPro" id="IPR005117">
    <property type="entry name" value="NiRdtase/SiRdtase_haem-b_fer"/>
</dbReference>
<accession>A0A1J5T625</accession>
<dbReference type="InterPro" id="IPR045854">
    <property type="entry name" value="NO2/SO3_Rdtase_4Fe4S_sf"/>
</dbReference>
<sequence>MSMNTRNLSDSEEIDRFEEAITIFNAGGIDPDRFTAIRLQQGVYGQRQQGVNMLRIKVPGGRLNAVQLEVLADIAEEFSQHQIAHVTTRQSIQIHYVPLIKMPSAMRRLAKAGMTSREACGNTIRNMTACPLAGVCPKEHVDVSKHLDGATVHFLRNPLNQQLPRKFKISFSGCETDCAQSLLHDCGVIAVRKDGQPGFRIRAGGGLGHKPREAIVVEEFIPESELLFAMEALVSLHNRYSDRTKRAKSRIKFLVERFGADGFLEKYREEFVRTKQALADQPYPQGEWRTPTGNEAPGQGAPRKLFAQRQAGLFVFPIALPIGDVKADQLRGLAALLQAQGLSEIHTSQDQNFAVFNVPQEKVAALRGGIAALGLSEPKVGDNVVACPGTSTCRLGITSSTVLGPLLSGGKADLNIRVSGCHNGCAQPETGDIGIYGEGKRMHGKLVPHYQMYFAGKGTAGGALALKGPSLPVARVKQAIERVQAAHLASGESSFFVWARAQQPDYFKELLADLAEVKAEQLESVMRDYGDKADFRVLQLGGGECAGASQVLIGANFFEAAHEREYRNALVFQRKYSEAALCNESILRLLGSGVAQLLGGARQDDLAQLATQLNLLAPEEIAAEFAHAALELAGSEEIDNDALALASAKVDAWTVKVAAFATEKDGQLDLKEALPK</sequence>
<dbReference type="InterPro" id="IPR051329">
    <property type="entry name" value="NIR_SIR_4Fe-4S"/>
</dbReference>
<dbReference type="InterPro" id="IPR006066">
    <property type="entry name" value="NO2/SO3_Rdtase_FeS/sirohaem_BS"/>
</dbReference>
<dbReference type="GO" id="GO:0050311">
    <property type="term" value="F:sulfite reductase (ferredoxin) activity"/>
    <property type="evidence" value="ECO:0007669"/>
    <property type="project" value="UniProtKB-EC"/>
</dbReference>
<evidence type="ECO:0000256" key="4">
    <source>
        <dbReference type="ARBA" id="ARBA00023002"/>
    </source>
</evidence>
<comment type="caution">
    <text evidence="9">The sequence shown here is derived from an EMBL/GenBank/DDBJ whole genome shotgun (WGS) entry which is preliminary data.</text>
</comment>
<feature type="domain" description="Nitrite/Sulfite reductase ferredoxin-like" evidence="8">
    <location>
        <begin position="45"/>
        <end position="111"/>
    </location>
</feature>
<dbReference type="GO" id="GO:0051539">
    <property type="term" value="F:4 iron, 4 sulfur cluster binding"/>
    <property type="evidence" value="ECO:0007669"/>
    <property type="project" value="UniProtKB-KW"/>
</dbReference>
<evidence type="ECO:0000256" key="3">
    <source>
        <dbReference type="ARBA" id="ARBA00022723"/>
    </source>
</evidence>
<evidence type="ECO:0000313" key="9">
    <source>
        <dbReference type="EMBL" id="OIR15571.1"/>
    </source>
</evidence>
<dbReference type="PANTHER" id="PTHR32439:SF9">
    <property type="entry name" value="BLR3264 PROTEIN"/>
    <property type="match status" value="1"/>
</dbReference>
<feature type="domain" description="Nitrite/sulphite reductase 4Fe-4S" evidence="7">
    <location>
        <begin position="120"/>
        <end position="271"/>
    </location>
</feature>
<protein>
    <submittedName>
        <fullName evidence="9">Sulfite reductase</fullName>
        <ecNumber evidence="9">1.8.7.1</ecNumber>
    </submittedName>
</protein>
<evidence type="ECO:0000259" key="7">
    <source>
        <dbReference type="Pfam" id="PF01077"/>
    </source>
</evidence>
<dbReference type="InterPro" id="IPR006067">
    <property type="entry name" value="NO2/SO3_Rdtase_4Fe4S_dom"/>
</dbReference>
<dbReference type="GO" id="GO:0046872">
    <property type="term" value="F:metal ion binding"/>
    <property type="evidence" value="ECO:0007669"/>
    <property type="project" value="UniProtKB-KW"/>
</dbReference>
<evidence type="ECO:0000256" key="1">
    <source>
        <dbReference type="ARBA" id="ARBA00022485"/>
    </source>
</evidence>
<keyword evidence="5" id="KW-0408">Iron</keyword>
<keyword evidence="1" id="KW-0004">4Fe-4S</keyword>
<dbReference type="Gene3D" id="3.90.480.10">
    <property type="entry name" value="Sulfite Reductase Hemoprotein,Domain 2"/>
    <property type="match status" value="1"/>
</dbReference>
<keyword evidence="4 9" id="KW-0560">Oxidoreductase</keyword>
<dbReference type="PROSITE" id="PS00365">
    <property type="entry name" value="NIR_SIR"/>
    <property type="match status" value="1"/>
</dbReference>
<dbReference type="EMBL" id="MLJW01000009">
    <property type="protein sequence ID" value="OIR15571.1"/>
    <property type="molecule type" value="Genomic_DNA"/>
</dbReference>
<organism evidence="9">
    <name type="scientific">mine drainage metagenome</name>
    <dbReference type="NCBI Taxonomy" id="410659"/>
    <lineage>
        <taxon>unclassified sequences</taxon>
        <taxon>metagenomes</taxon>
        <taxon>ecological metagenomes</taxon>
    </lineage>
</organism>
<dbReference type="EC" id="1.8.7.1" evidence="9"/>
<dbReference type="Pfam" id="PF03460">
    <property type="entry name" value="NIR_SIR_ferr"/>
    <property type="match status" value="2"/>
</dbReference>
<proteinExistence type="predicted"/>
<feature type="domain" description="Nitrite/Sulfite reductase ferredoxin-like" evidence="8">
    <location>
        <begin position="307"/>
        <end position="371"/>
    </location>
</feature>
<dbReference type="PANTHER" id="PTHR32439">
    <property type="entry name" value="FERREDOXIN--NITRITE REDUCTASE, CHLOROPLASTIC"/>
    <property type="match status" value="1"/>
</dbReference>